<proteinExistence type="predicted"/>
<name>A0ABQ4S4M9_9HYPH</name>
<reference evidence="1" key="1">
    <citation type="journal article" date="2021" name="Front. Microbiol.">
        <title>Comprehensive Comparative Genomics and Phenotyping of Methylobacterium Species.</title>
        <authorList>
            <person name="Alessa O."/>
            <person name="Ogura Y."/>
            <person name="Fujitani Y."/>
            <person name="Takami H."/>
            <person name="Hayashi T."/>
            <person name="Sahin N."/>
            <person name="Tani A."/>
        </authorList>
    </citation>
    <scope>NUCLEOTIDE SEQUENCE</scope>
    <source>
        <strain evidence="1">DSM 19015</strain>
    </source>
</reference>
<keyword evidence="2" id="KW-1185">Reference proteome</keyword>
<sequence length="54" mass="6199">MLLPYGGYKMRRNAKTHVPASTTTLQVVSTTQTLPPLPIRPRLHSVTKWVRNER</sequence>
<protein>
    <submittedName>
        <fullName evidence="1">Uncharacterized protein</fullName>
    </submittedName>
</protein>
<evidence type="ECO:0000313" key="2">
    <source>
        <dbReference type="Proteomes" id="UP001055125"/>
    </source>
</evidence>
<organism evidence="1 2">
    <name type="scientific">Methylobacterium iners</name>
    <dbReference type="NCBI Taxonomy" id="418707"/>
    <lineage>
        <taxon>Bacteria</taxon>
        <taxon>Pseudomonadati</taxon>
        <taxon>Pseudomonadota</taxon>
        <taxon>Alphaproteobacteria</taxon>
        <taxon>Hyphomicrobiales</taxon>
        <taxon>Methylobacteriaceae</taxon>
        <taxon>Methylobacterium</taxon>
    </lineage>
</organism>
<comment type="caution">
    <text evidence="1">The sequence shown here is derived from an EMBL/GenBank/DDBJ whole genome shotgun (WGS) entry which is preliminary data.</text>
</comment>
<reference evidence="1" key="2">
    <citation type="submission" date="2021-08" db="EMBL/GenBank/DDBJ databases">
        <authorList>
            <person name="Tani A."/>
            <person name="Ola A."/>
            <person name="Ogura Y."/>
            <person name="Katsura K."/>
            <person name="Hayashi T."/>
        </authorList>
    </citation>
    <scope>NUCLEOTIDE SEQUENCE</scope>
    <source>
        <strain evidence="1">DSM 19015</strain>
    </source>
</reference>
<dbReference type="EMBL" id="BPQP01000068">
    <property type="protein sequence ID" value="GJD96768.1"/>
    <property type="molecule type" value="Genomic_DNA"/>
</dbReference>
<evidence type="ECO:0000313" key="1">
    <source>
        <dbReference type="EMBL" id="GJD96768.1"/>
    </source>
</evidence>
<accession>A0ABQ4S4M9</accession>
<dbReference type="Proteomes" id="UP001055125">
    <property type="component" value="Unassembled WGS sequence"/>
</dbReference>
<gene>
    <name evidence="1" type="ORF">OCOJLMKI_3993</name>
</gene>